<evidence type="ECO:0000313" key="2">
    <source>
        <dbReference type="EMBL" id="EER75618.1"/>
    </source>
</evidence>
<keyword evidence="1" id="KW-1133">Transmembrane helix</keyword>
<keyword evidence="1" id="KW-0812">Transmembrane</keyword>
<keyword evidence="1" id="KW-0472">Membrane</keyword>
<organism evidence="2 3">
    <name type="scientific">Weissella paramesenteroides ATCC 33313</name>
    <dbReference type="NCBI Taxonomy" id="585506"/>
    <lineage>
        <taxon>Bacteria</taxon>
        <taxon>Bacillati</taxon>
        <taxon>Bacillota</taxon>
        <taxon>Bacilli</taxon>
        <taxon>Lactobacillales</taxon>
        <taxon>Lactobacillaceae</taxon>
        <taxon>Weissella</taxon>
    </lineage>
</organism>
<name>C5R834_WEIPA</name>
<dbReference type="STRING" id="585506.HMPREF0877_0129"/>
<dbReference type="AlphaFoldDB" id="C5R834"/>
<comment type="caution">
    <text evidence="2">The sequence shown here is derived from an EMBL/GenBank/DDBJ whole genome shotgun (WGS) entry which is preliminary data.</text>
</comment>
<keyword evidence="3" id="KW-1185">Reference proteome</keyword>
<protein>
    <submittedName>
        <fullName evidence="2">Uncharacterized protein</fullName>
    </submittedName>
</protein>
<feature type="transmembrane region" description="Helical" evidence="1">
    <location>
        <begin position="12"/>
        <end position="29"/>
    </location>
</feature>
<evidence type="ECO:0000256" key="1">
    <source>
        <dbReference type="SAM" id="Phobius"/>
    </source>
</evidence>
<dbReference type="RefSeq" id="WP_002829051.1">
    <property type="nucleotide sequence ID" value="NZ_GG697136.1"/>
</dbReference>
<gene>
    <name evidence="2" type="ORF">HMPREF0877_0129</name>
</gene>
<dbReference type="Proteomes" id="UP000004528">
    <property type="component" value="Unassembled WGS sequence"/>
</dbReference>
<proteinExistence type="predicted"/>
<dbReference type="HOGENOM" id="CLU_2921626_0_0_9"/>
<accession>C5R834</accession>
<evidence type="ECO:0000313" key="3">
    <source>
        <dbReference type="Proteomes" id="UP000004528"/>
    </source>
</evidence>
<reference evidence="2 3" key="1">
    <citation type="submission" date="2009-04" db="EMBL/GenBank/DDBJ databases">
        <authorList>
            <person name="Qin X."/>
            <person name="Bachman B."/>
            <person name="Battles P."/>
            <person name="Bell A."/>
            <person name="Bess C."/>
            <person name="Bickham C."/>
            <person name="Chaboub L."/>
            <person name="Chen D."/>
            <person name="Coyle M."/>
            <person name="Deiros D.R."/>
            <person name="Dinh H."/>
            <person name="Forbes L."/>
            <person name="Fowler G."/>
            <person name="Francisco L."/>
            <person name="Fu Q."/>
            <person name="Gubbala S."/>
            <person name="Hale W."/>
            <person name="Han Y."/>
            <person name="Hemphill L."/>
            <person name="Highlander S.K."/>
            <person name="Hirani K."/>
            <person name="Hogues M."/>
            <person name="Jackson L."/>
            <person name="Jakkamsetti A."/>
            <person name="Javaid M."/>
            <person name="Jiang H."/>
            <person name="Korchina V."/>
            <person name="Kovar C."/>
            <person name="Lara F."/>
            <person name="Lee S."/>
            <person name="Mata R."/>
            <person name="Mathew T."/>
            <person name="Moen C."/>
            <person name="Morales K."/>
            <person name="Munidasa M."/>
            <person name="Nazareth L."/>
            <person name="Ngo R."/>
            <person name="Nguyen L."/>
            <person name="Okwuonu G."/>
            <person name="Ongeri F."/>
            <person name="Patil S."/>
            <person name="Petrosino J."/>
            <person name="Pham C."/>
            <person name="Pham P."/>
            <person name="Pu L.-L."/>
            <person name="Puazo M."/>
            <person name="Raj R."/>
            <person name="Reid J."/>
            <person name="Rouhana J."/>
            <person name="Saada N."/>
            <person name="Shang Y."/>
            <person name="Simmons D."/>
            <person name="Thornton R."/>
            <person name="Warren J."/>
            <person name="Weissenberger G."/>
            <person name="Zhang J."/>
            <person name="Zhang L."/>
            <person name="Zhou C."/>
            <person name="Zhu D."/>
            <person name="Muzny D."/>
            <person name="Worley K."/>
            <person name="Gibbs R."/>
        </authorList>
    </citation>
    <scope>NUCLEOTIDE SEQUENCE [LARGE SCALE GENOMIC DNA]</scope>
    <source>
        <strain evidence="2 3">ATCC 33313</strain>
    </source>
</reference>
<dbReference type="EMBL" id="ACKU01000004">
    <property type="protein sequence ID" value="EER75618.1"/>
    <property type="molecule type" value="Genomic_DNA"/>
</dbReference>
<sequence>MVQLLIKMFVEILIWFVPVFLLVYLLPYIKRVIYWGIYQLVRFFGTEEQANRIGEVLLYGH</sequence>